<evidence type="ECO:0000256" key="1">
    <source>
        <dbReference type="SAM" id="MobiDB-lite"/>
    </source>
</evidence>
<keyword evidence="3" id="KW-1185">Reference proteome</keyword>
<sequence>MGMWQSRLKPAYVDMLIAVYLSYLNTHLAIYRLLEENDPSVKQLLLSTAAQMLAVVIRLGNVRDRPVPLAYVVWNWGMPSVAVLTSALAQARSSQQPLPNGLSKAEIVRNLSVFASYLENLFKPDNANHKMTKQVSTTIVRTLDDVLDDGSNGEMAANLDGNHDPLASENSGSNGQALDITSSRMDPAPIQDTIPGWPYDEQGFAEWMTAVDWTAVTNNEWSFT</sequence>
<gene>
    <name evidence="2" type="ORF">R9X50_00646000</name>
</gene>
<evidence type="ECO:0000313" key="3">
    <source>
        <dbReference type="Proteomes" id="UP001303373"/>
    </source>
</evidence>
<organism evidence="2 3">
    <name type="scientific">Acrodontium crateriforme</name>
    <dbReference type="NCBI Taxonomy" id="150365"/>
    <lineage>
        <taxon>Eukaryota</taxon>
        <taxon>Fungi</taxon>
        <taxon>Dikarya</taxon>
        <taxon>Ascomycota</taxon>
        <taxon>Pezizomycotina</taxon>
        <taxon>Dothideomycetes</taxon>
        <taxon>Dothideomycetidae</taxon>
        <taxon>Mycosphaerellales</taxon>
        <taxon>Teratosphaeriaceae</taxon>
        <taxon>Acrodontium</taxon>
    </lineage>
</organism>
<dbReference type="EMBL" id="CP138590">
    <property type="protein sequence ID" value="WPH03578.1"/>
    <property type="molecule type" value="Genomic_DNA"/>
</dbReference>
<dbReference type="AlphaFoldDB" id="A0AAQ3MB09"/>
<feature type="compositionally biased region" description="Polar residues" evidence="1">
    <location>
        <begin position="168"/>
        <end position="184"/>
    </location>
</feature>
<feature type="region of interest" description="Disordered" evidence="1">
    <location>
        <begin position="151"/>
        <end position="185"/>
    </location>
</feature>
<evidence type="ECO:0000313" key="2">
    <source>
        <dbReference type="EMBL" id="WPH03578.1"/>
    </source>
</evidence>
<proteinExistence type="predicted"/>
<reference evidence="2 3" key="1">
    <citation type="submission" date="2023-11" db="EMBL/GenBank/DDBJ databases">
        <title>An acidophilic fungus is an integral part of prey digestion in a carnivorous sundew plant.</title>
        <authorList>
            <person name="Tsai I.J."/>
        </authorList>
    </citation>
    <scope>NUCLEOTIDE SEQUENCE [LARGE SCALE GENOMIC DNA]</scope>
    <source>
        <strain evidence="2">169a</strain>
    </source>
</reference>
<accession>A0AAQ3MB09</accession>
<name>A0AAQ3MB09_9PEZI</name>
<dbReference type="Proteomes" id="UP001303373">
    <property type="component" value="Chromosome 11"/>
</dbReference>
<protein>
    <submittedName>
        <fullName evidence="2">Uncharacterized protein</fullName>
    </submittedName>
</protein>